<dbReference type="Gene3D" id="1.25.40.10">
    <property type="entry name" value="Tetratricopeptide repeat domain"/>
    <property type="match status" value="1"/>
</dbReference>
<dbReference type="InterPro" id="IPR011990">
    <property type="entry name" value="TPR-like_helical_dom_sf"/>
</dbReference>
<dbReference type="RefSeq" id="WP_377378198.1">
    <property type="nucleotide sequence ID" value="NZ_JBHSSW010000009.1"/>
</dbReference>
<dbReference type="Proteomes" id="UP001596303">
    <property type="component" value="Unassembled WGS sequence"/>
</dbReference>
<sequence>MTIGDGSEKQSPRLIGWKRIAGHLGCSERTARRWEAEERLPVHRQVHESKSTVFAYGEELDAWIQTRQLAGSAAPAPSTVTTAPNPGQTGRRFWMAAASLVLLAGLSVGAFFLWNLPGKDVETGALTKLTDDPVALDLYQRGRALWHQRGEEGNRRAILLLDQAVEQDPDFAEAWSALASAWATFPNYADDLPISQTTSEALLAAHRALELDPTLSEPRTLMSEIAAERGEWLRAREIYEEAIRADPGNMTVLVWYAGFYRNVGEITKSLELTSRVLAVEPSSPTALSEHAMNTFFMRDKAEGEARLDRLWNELGFQVSLIWYGKWSALVFREEFEAAIDWGQHCPFEAVCRLFDETARVLQAPDPARQSVLVSDIKSGYQEGLPGFLGVGLLELLGEVSEMTAVVNDEIDRTGTFVTPVALYSPGTPAFREGPDFTDIVTRIGLMDYWQAAGPPDFCAAEPDAHVCRQLLE</sequence>
<feature type="transmembrane region" description="Helical" evidence="1">
    <location>
        <begin position="93"/>
        <end position="114"/>
    </location>
</feature>
<organism evidence="2 3">
    <name type="scientific">Ponticaulis profundi</name>
    <dbReference type="NCBI Taxonomy" id="2665222"/>
    <lineage>
        <taxon>Bacteria</taxon>
        <taxon>Pseudomonadati</taxon>
        <taxon>Pseudomonadota</taxon>
        <taxon>Alphaproteobacteria</taxon>
        <taxon>Hyphomonadales</taxon>
        <taxon>Hyphomonadaceae</taxon>
        <taxon>Ponticaulis</taxon>
    </lineage>
</organism>
<dbReference type="Pfam" id="PF13432">
    <property type="entry name" value="TPR_16"/>
    <property type="match status" value="1"/>
</dbReference>
<keyword evidence="1" id="KW-1133">Transmembrane helix</keyword>
<accession>A0ABW1S9I5</accession>
<proteinExistence type="predicted"/>
<dbReference type="SUPFAM" id="SSF48452">
    <property type="entry name" value="TPR-like"/>
    <property type="match status" value="1"/>
</dbReference>
<reference evidence="3" key="1">
    <citation type="journal article" date="2019" name="Int. J. Syst. Evol. Microbiol.">
        <title>The Global Catalogue of Microorganisms (GCM) 10K type strain sequencing project: providing services to taxonomists for standard genome sequencing and annotation.</title>
        <authorList>
            <consortium name="The Broad Institute Genomics Platform"/>
            <consortium name="The Broad Institute Genome Sequencing Center for Infectious Disease"/>
            <person name="Wu L."/>
            <person name="Ma J."/>
        </authorList>
    </citation>
    <scope>NUCLEOTIDE SEQUENCE [LARGE SCALE GENOMIC DNA]</scope>
    <source>
        <strain evidence="3">CGMCC-1.15741</strain>
    </source>
</reference>
<dbReference type="EMBL" id="JBHSSW010000009">
    <property type="protein sequence ID" value="MFC6198178.1"/>
    <property type="molecule type" value="Genomic_DNA"/>
</dbReference>
<evidence type="ECO:0000313" key="2">
    <source>
        <dbReference type="EMBL" id="MFC6198178.1"/>
    </source>
</evidence>
<protein>
    <submittedName>
        <fullName evidence="2">Tetratricopeptide repeat protein</fullName>
    </submittedName>
</protein>
<keyword evidence="3" id="KW-1185">Reference proteome</keyword>
<keyword evidence="1" id="KW-0472">Membrane</keyword>
<gene>
    <name evidence="2" type="ORF">ACFQDM_08815</name>
</gene>
<keyword evidence="1" id="KW-0812">Transmembrane</keyword>
<evidence type="ECO:0000313" key="3">
    <source>
        <dbReference type="Proteomes" id="UP001596303"/>
    </source>
</evidence>
<comment type="caution">
    <text evidence="2">The sequence shown here is derived from an EMBL/GenBank/DDBJ whole genome shotgun (WGS) entry which is preliminary data.</text>
</comment>
<evidence type="ECO:0000256" key="1">
    <source>
        <dbReference type="SAM" id="Phobius"/>
    </source>
</evidence>
<name>A0ABW1S9I5_9PROT</name>